<feature type="compositionally biased region" description="Basic residues" evidence="1">
    <location>
        <begin position="36"/>
        <end position="47"/>
    </location>
</feature>
<sequence length="144" mass="15750">MPISCSPWNRALLDRVLTVNGTRSKRAEVSSERRTRSPKSLRRTSLGRKSLGRKSLGLCVFILVQSLSWAGPGRLARRLREMPIHFLTLILMFISQCNTGLAESRFKKPDTSKKPASVKPASIEPGHLELGHGVGELGSAGCGE</sequence>
<proteinExistence type="predicted"/>
<accession>A0ABN8K0S8</accession>
<dbReference type="Proteomes" id="UP001152604">
    <property type="component" value="Unassembled WGS sequence"/>
</dbReference>
<keyword evidence="3" id="KW-1185">Reference proteome</keyword>
<name>A0ABN8K0S8_9HYPH</name>
<organism evidence="2 3">
    <name type="scientific">Mesorhizobium ventifaucium</name>
    <dbReference type="NCBI Taxonomy" id="666020"/>
    <lineage>
        <taxon>Bacteria</taxon>
        <taxon>Pseudomonadati</taxon>
        <taxon>Pseudomonadota</taxon>
        <taxon>Alphaproteobacteria</taxon>
        <taxon>Hyphomicrobiales</taxon>
        <taxon>Phyllobacteriaceae</taxon>
        <taxon>Mesorhizobium</taxon>
    </lineage>
</organism>
<gene>
    <name evidence="2" type="ORF">MES4922_300119</name>
</gene>
<feature type="compositionally biased region" description="Basic and acidic residues" evidence="1">
    <location>
        <begin position="25"/>
        <end position="35"/>
    </location>
</feature>
<feature type="region of interest" description="Disordered" evidence="1">
    <location>
        <begin position="24"/>
        <end position="47"/>
    </location>
</feature>
<protein>
    <submittedName>
        <fullName evidence="2">Uncharacterized protein</fullName>
    </submittedName>
</protein>
<feature type="region of interest" description="Disordered" evidence="1">
    <location>
        <begin position="105"/>
        <end position="125"/>
    </location>
</feature>
<evidence type="ECO:0000313" key="3">
    <source>
        <dbReference type="Proteomes" id="UP001152604"/>
    </source>
</evidence>
<dbReference type="EMBL" id="CAKXZS010000024">
    <property type="protein sequence ID" value="CAH2402916.1"/>
    <property type="molecule type" value="Genomic_DNA"/>
</dbReference>
<evidence type="ECO:0000256" key="1">
    <source>
        <dbReference type="SAM" id="MobiDB-lite"/>
    </source>
</evidence>
<comment type="caution">
    <text evidence="2">The sequence shown here is derived from an EMBL/GenBank/DDBJ whole genome shotgun (WGS) entry which is preliminary data.</text>
</comment>
<evidence type="ECO:0000313" key="2">
    <source>
        <dbReference type="EMBL" id="CAH2402916.1"/>
    </source>
</evidence>
<reference evidence="2" key="1">
    <citation type="submission" date="2022-03" db="EMBL/GenBank/DDBJ databases">
        <authorList>
            <person name="Brunel B."/>
        </authorList>
    </citation>
    <scope>NUCLEOTIDE SEQUENCE</scope>
    <source>
        <strain evidence="2">STM4922sample</strain>
    </source>
</reference>